<feature type="domain" description="Isopropylmalate dehydrogenase-like" evidence="3">
    <location>
        <begin position="5"/>
        <end position="367"/>
    </location>
</feature>
<keyword evidence="2" id="KW-0560">Oxidoreductase</keyword>
<evidence type="ECO:0000313" key="4">
    <source>
        <dbReference type="EMBL" id="PUA31262.1"/>
    </source>
</evidence>
<comment type="caution">
    <text evidence="4">The sequence shown here is derived from an EMBL/GenBank/DDBJ whole genome shotgun (WGS) entry which is preliminary data.</text>
</comment>
<dbReference type="GO" id="GO:0006099">
    <property type="term" value="P:tricarboxylic acid cycle"/>
    <property type="evidence" value="ECO:0007669"/>
    <property type="project" value="TreeGrafter"/>
</dbReference>
<gene>
    <name evidence="4" type="ORF">B9J98_07005</name>
</gene>
<proteinExistence type="inferred from homology"/>
<dbReference type="PANTHER" id="PTHR11835:SF34">
    <property type="entry name" value="ISOCITRATE DEHYDROGENASE [NAD] SUBUNIT ALPHA, MITOCHONDRIAL"/>
    <property type="match status" value="1"/>
</dbReference>
<evidence type="ECO:0000256" key="2">
    <source>
        <dbReference type="ARBA" id="ARBA00023002"/>
    </source>
</evidence>
<dbReference type="GO" id="GO:0004449">
    <property type="term" value="F:isocitrate dehydrogenase (NAD+) activity"/>
    <property type="evidence" value="ECO:0007669"/>
    <property type="project" value="TreeGrafter"/>
</dbReference>
<dbReference type="GO" id="GO:0000287">
    <property type="term" value="F:magnesium ion binding"/>
    <property type="evidence" value="ECO:0007669"/>
    <property type="project" value="InterPro"/>
</dbReference>
<dbReference type="PROSITE" id="PS00470">
    <property type="entry name" value="IDH_IMDH"/>
    <property type="match status" value="1"/>
</dbReference>
<accession>A0A2R7Y367</accession>
<dbReference type="Gene3D" id="3.40.718.10">
    <property type="entry name" value="Isopropylmalate Dehydrogenase"/>
    <property type="match status" value="1"/>
</dbReference>
<dbReference type="PANTHER" id="PTHR11835">
    <property type="entry name" value="DECARBOXYLATING DEHYDROGENASES-ISOCITRATE, ISOPROPYLMALATE, TARTRATE"/>
    <property type="match status" value="1"/>
</dbReference>
<organism evidence="4 5">
    <name type="scientific">Candidatus Terraquivivens tikiterensis</name>
    <dbReference type="NCBI Taxonomy" id="1980982"/>
    <lineage>
        <taxon>Archaea</taxon>
        <taxon>Nitrososphaerota</taxon>
        <taxon>Candidatus Wolframiiraptoraceae</taxon>
        <taxon>Candidatus Terraquivivens</taxon>
    </lineage>
</organism>
<sequence>MPKYKIAVLPGDGIGAEVIRAALTVLEAANLDAEYIHGDIGWEFWCREGNPLPDRTLRIIKETDCALFGAITSKPKEDAERELAPELRGKGLVYYSPIVRLRQELDLYACVRPCKAFPGNPLNYREGIDIVIFRENTEGLYAGVEFYPLSREVFDALCKNPRMKEFEKFGLENVAVSLRVMTRQACERIVRAAFEYARKHKRRSVTVVDKPNVLRETGGLMLNVARRVAAEYPEIEYREANVDAMCMWMLKNPLEHDVIVAENMFGDILSDLAAQLVGGLGFAYSGNIGDRYAVFEPVHGSAPKHAGKNRVNPIAAIMAGKMMVEWLGEVEVAKAIEDSVAEVILEGKLRTYDMGGQTTTTDMAEGIAEKVAKKMRR</sequence>
<evidence type="ECO:0000259" key="3">
    <source>
        <dbReference type="SMART" id="SM01329"/>
    </source>
</evidence>
<protein>
    <submittedName>
        <fullName evidence="4">3-isopropylmalate dehydrogenase</fullName>
    </submittedName>
</protein>
<dbReference type="GO" id="GO:0006102">
    <property type="term" value="P:isocitrate metabolic process"/>
    <property type="evidence" value="ECO:0007669"/>
    <property type="project" value="TreeGrafter"/>
</dbReference>
<dbReference type="GO" id="GO:0051287">
    <property type="term" value="F:NAD binding"/>
    <property type="evidence" value="ECO:0007669"/>
    <property type="project" value="InterPro"/>
</dbReference>
<name>A0A2R7Y367_9ARCH</name>
<reference evidence="4 5" key="1">
    <citation type="submission" date="2017-04" db="EMBL/GenBank/DDBJ databases">
        <title>Draft Aigarchaeota genome from a New Zealand hot spring.</title>
        <authorList>
            <person name="Reysenbach A.-L."/>
            <person name="Donaho J.A."/>
            <person name="Gerhart J."/>
            <person name="Kelley J.F."/>
            <person name="Kouba K."/>
            <person name="Podar M."/>
            <person name="Stott M."/>
        </authorList>
    </citation>
    <scope>NUCLEOTIDE SEQUENCE [LARGE SCALE GENOMIC DNA]</scope>
    <source>
        <strain evidence="4">NZ13_MG1</strain>
    </source>
</reference>
<dbReference type="SUPFAM" id="SSF53659">
    <property type="entry name" value="Isocitrate/Isopropylmalate dehydrogenase-like"/>
    <property type="match status" value="1"/>
</dbReference>
<dbReference type="InterPro" id="IPR019818">
    <property type="entry name" value="IsoCit/isopropylmalate_DH_CS"/>
</dbReference>
<dbReference type="SMART" id="SM01329">
    <property type="entry name" value="Iso_dh"/>
    <property type="match status" value="1"/>
</dbReference>
<dbReference type="EMBL" id="NDWU01000021">
    <property type="protein sequence ID" value="PUA31262.1"/>
    <property type="molecule type" value="Genomic_DNA"/>
</dbReference>
<evidence type="ECO:0000256" key="1">
    <source>
        <dbReference type="ARBA" id="ARBA00007769"/>
    </source>
</evidence>
<dbReference type="AlphaFoldDB" id="A0A2R7Y367"/>
<comment type="similarity">
    <text evidence="1">Belongs to the isocitrate and isopropylmalate dehydrogenases family.</text>
</comment>
<dbReference type="InterPro" id="IPR024084">
    <property type="entry name" value="IsoPropMal-DH-like_dom"/>
</dbReference>
<dbReference type="Pfam" id="PF00180">
    <property type="entry name" value="Iso_dh"/>
    <property type="match status" value="1"/>
</dbReference>
<evidence type="ECO:0000313" key="5">
    <source>
        <dbReference type="Proteomes" id="UP000244066"/>
    </source>
</evidence>
<dbReference type="Proteomes" id="UP000244066">
    <property type="component" value="Unassembled WGS sequence"/>
</dbReference>